<keyword evidence="3" id="KW-0747">Spliceosome</keyword>
<reference evidence="17" key="2">
    <citation type="submission" date="2025-09" db="UniProtKB">
        <authorList>
            <consortium name="Ensembl"/>
        </authorList>
    </citation>
    <scope>IDENTIFICATION</scope>
</reference>
<dbReference type="CDD" id="cd00167">
    <property type="entry name" value="SANT"/>
    <property type="match status" value="1"/>
</dbReference>
<dbReference type="GO" id="GO:0006281">
    <property type="term" value="P:DNA repair"/>
    <property type="evidence" value="ECO:0007669"/>
    <property type="project" value="UniProtKB-KW"/>
</dbReference>
<comment type="similarity">
    <text evidence="1">Belongs to the CEF1 family.</text>
</comment>
<dbReference type="CDD" id="cd11659">
    <property type="entry name" value="SANT_CDC5_II"/>
    <property type="match status" value="1"/>
</dbReference>
<gene>
    <name evidence="17" type="primary">LOC107663148</name>
</gene>
<evidence type="ECO:0000256" key="2">
    <source>
        <dbReference type="ARBA" id="ARBA00022664"/>
    </source>
</evidence>
<dbReference type="FunFam" id="1.10.10.60:FF:000091">
    <property type="entry name" value="CDC5 cell division cycle 5-like"/>
    <property type="match status" value="1"/>
</dbReference>
<name>A0A671M1F3_9TELE</name>
<proteinExistence type="inferred from homology"/>
<protein>
    <recommendedName>
        <fullName evidence="13">Cell division cycle 5-like protein</fullName>
    </recommendedName>
</protein>
<evidence type="ECO:0000256" key="9">
    <source>
        <dbReference type="ARBA" id="ARBA00023204"/>
    </source>
</evidence>
<dbReference type="Gene3D" id="1.10.10.60">
    <property type="entry name" value="Homeodomain-like"/>
    <property type="match status" value="2"/>
</dbReference>
<dbReference type="PROSITE" id="PS50090">
    <property type="entry name" value="MYB_LIKE"/>
    <property type="match status" value="2"/>
</dbReference>
<feature type="domain" description="Myb-like" evidence="15">
    <location>
        <begin position="3"/>
        <end position="54"/>
    </location>
</feature>
<dbReference type="GO" id="GO:0000981">
    <property type="term" value="F:DNA-binding transcription factor activity, RNA polymerase II-specific"/>
    <property type="evidence" value="ECO:0007669"/>
    <property type="project" value="TreeGrafter"/>
</dbReference>
<evidence type="ECO:0000256" key="12">
    <source>
        <dbReference type="ARBA" id="ARBA00057681"/>
    </source>
</evidence>
<keyword evidence="11" id="KW-0131">Cell cycle</keyword>
<dbReference type="SMART" id="SM00717">
    <property type="entry name" value="SANT"/>
    <property type="match status" value="2"/>
</dbReference>
<dbReference type="FunFam" id="1.10.10.60:FF:000021">
    <property type="entry name" value="CDC5 cell division cycle 5-like"/>
    <property type="match status" value="1"/>
</dbReference>
<evidence type="ECO:0000256" key="14">
    <source>
        <dbReference type="SAM" id="MobiDB-lite"/>
    </source>
</evidence>
<dbReference type="GO" id="GO:0000398">
    <property type="term" value="P:mRNA splicing, via spliceosome"/>
    <property type="evidence" value="ECO:0007669"/>
    <property type="project" value="InterPro"/>
</dbReference>
<dbReference type="PANTHER" id="PTHR45885:SF1">
    <property type="entry name" value="CELL DIVISION CYCLE 5-LIKE PROTEIN"/>
    <property type="match status" value="1"/>
</dbReference>
<dbReference type="GO" id="GO:0019904">
    <property type="term" value="F:protein domain specific binding"/>
    <property type="evidence" value="ECO:0007669"/>
    <property type="project" value="UniProtKB-ARBA"/>
</dbReference>
<evidence type="ECO:0000256" key="8">
    <source>
        <dbReference type="ARBA" id="ARBA00023187"/>
    </source>
</evidence>
<dbReference type="Ensembl" id="ENSSANT00000028442.1">
    <property type="protein sequence ID" value="ENSSANP00000026715.1"/>
    <property type="gene ID" value="ENSSANG00000013731.1"/>
</dbReference>
<dbReference type="Pfam" id="PF11831">
    <property type="entry name" value="Myb_Cef"/>
    <property type="match status" value="1"/>
</dbReference>
<dbReference type="Proteomes" id="UP000472260">
    <property type="component" value="Unassembled WGS sequence"/>
</dbReference>
<dbReference type="Pfam" id="PF13921">
    <property type="entry name" value="Myb_DNA-bind_6"/>
    <property type="match status" value="1"/>
</dbReference>
<feature type="compositionally biased region" description="Basic and acidic residues" evidence="14">
    <location>
        <begin position="249"/>
        <end position="262"/>
    </location>
</feature>
<feature type="domain" description="Myb-like" evidence="15">
    <location>
        <begin position="55"/>
        <end position="104"/>
    </location>
</feature>
<feature type="region of interest" description="Disordered" evidence="14">
    <location>
        <begin position="249"/>
        <end position="278"/>
    </location>
</feature>
<dbReference type="InterPro" id="IPR047240">
    <property type="entry name" value="SANT_CDC5L_II"/>
</dbReference>
<dbReference type="AlphaFoldDB" id="A0A671M1F3"/>
<organism evidence="17 18">
    <name type="scientific">Sinocyclocheilus anshuiensis</name>
    <dbReference type="NCBI Taxonomy" id="1608454"/>
    <lineage>
        <taxon>Eukaryota</taxon>
        <taxon>Metazoa</taxon>
        <taxon>Chordata</taxon>
        <taxon>Craniata</taxon>
        <taxon>Vertebrata</taxon>
        <taxon>Euteleostomi</taxon>
        <taxon>Actinopterygii</taxon>
        <taxon>Neopterygii</taxon>
        <taxon>Teleostei</taxon>
        <taxon>Ostariophysi</taxon>
        <taxon>Cypriniformes</taxon>
        <taxon>Cyprinidae</taxon>
        <taxon>Cyprininae</taxon>
        <taxon>Sinocyclocheilus</taxon>
    </lineage>
</organism>
<evidence type="ECO:0000256" key="3">
    <source>
        <dbReference type="ARBA" id="ARBA00022728"/>
    </source>
</evidence>
<dbReference type="PROSITE" id="PS51294">
    <property type="entry name" value="HTH_MYB"/>
    <property type="match status" value="2"/>
</dbReference>
<dbReference type="GO" id="GO:0016607">
    <property type="term" value="C:nuclear speck"/>
    <property type="evidence" value="ECO:0007669"/>
    <property type="project" value="UniProtKB-ARBA"/>
</dbReference>
<dbReference type="InterPro" id="IPR021786">
    <property type="entry name" value="Cdc5p/Cef1_C"/>
</dbReference>
<evidence type="ECO:0000256" key="10">
    <source>
        <dbReference type="ARBA" id="ARBA00023242"/>
    </source>
</evidence>
<evidence type="ECO:0000256" key="7">
    <source>
        <dbReference type="ARBA" id="ARBA00023125"/>
    </source>
</evidence>
<evidence type="ECO:0000313" key="17">
    <source>
        <dbReference type="Ensembl" id="ENSSANP00000026715.1"/>
    </source>
</evidence>
<evidence type="ECO:0000256" key="13">
    <source>
        <dbReference type="ARBA" id="ARBA00074456"/>
    </source>
</evidence>
<dbReference type="PANTHER" id="PTHR45885">
    <property type="entry name" value="CELL DIVISION CYCLE 5-LIKE PROTEIN"/>
    <property type="match status" value="1"/>
</dbReference>
<dbReference type="GO" id="GO:0005681">
    <property type="term" value="C:spliceosomal complex"/>
    <property type="evidence" value="ECO:0007669"/>
    <property type="project" value="UniProtKB-KW"/>
</dbReference>
<keyword evidence="8" id="KW-0508">mRNA splicing</keyword>
<evidence type="ECO:0000256" key="6">
    <source>
        <dbReference type="ARBA" id="ARBA00023054"/>
    </source>
</evidence>
<evidence type="ECO:0000256" key="11">
    <source>
        <dbReference type="ARBA" id="ARBA00023306"/>
    </source>
</evidence>
<feature type="region of interest" description="Disordered" evidence="14">
    <location>
        <begin position="422"/>
        <end position="444"/>
    </location>
</feature>
<keyword evidence="6" id="KW-0175">Coiled coil</keyword>
<sequence length="721" mass="82474">MPRIMIKGGVWRNTEDEILKAAVMKYGKNQWSRIASLLHRKSAKQCKARWYEWLDPSIKKTEWSREEEEKLLHLAKLMPTQWRTIAPIIGRTAAQCLEHYEYLLDKAAQRENEDDVGDDPRKLKPGEIDPNPETKPARPDPVDMDEDELEMLSEARARLANTQGKKAKRKAREKQLEEARRLAALQKRRELRAAGIDIQKKRKKKRGVDYNAEIPFEKKPAQGFYDTSMELYNPLEPNFKRLRQQHLDGELRSEKEDHDRKKDRQKIKKKKESDLPSAILQTSGVSEFTKKRSKLVLPTPQISDAELEEVVKLGQASEIARQTAEESGITNSASSALLSEYNVTNNSMALRTPRTPAAQDKILQEAQNLMALTNVDTPLKGGLNTPLHESDFSGVTPQRQVVQTPNTVLTTPFRTPSHGAEGMTPHGGMTPKPSVGVTPGRTPLRDKLNINTEEGGVDYSDPSFAKHLVRNESREQLRLGLMSLPVPKNDFEIVLPENAEKELEEAEVDESFVEDAAEIELRKHAAREAEREKELRQRHTAVQRDLPRPSEVNETILRPHNVEPPLTDLQLAEELIKKEIITMIHFDCLHHPFSDTQAKKGKGMGSSSNNGEHIAFLEKTPYEKVTEEELKKVCSGLQQRINQIIMKINHQYCSAKRCHSHYCIVKIKTNLLFKLIIQYCRIRIRKSFIAKYVCTYKEFVIVSQASSTRRQQQHTDNKNKM</sequence>
<feature type="region of interest" description="Disordered" evidence="14">
    <location>
        <begin position="110"/>
        <end position="143"/>
    </location>
</feature>
<evidence type="ECO:0000256" key="4">
    <source>
        <dbReference type="ARBA" id="ARBA00022737"/>
    </source>
</evidence>
<dbReference type="GO" id="GO:0000977">
    <property type="term" value="F:RNA polymerase II transcription regulatory region sequence-specific DNA binding"/>
    <property type="evidence" value="ECO:0007669"/>
    <property type="project" value="TreeGrafter"/>
</dbReference>
<dbReference type="GO" id="GO:0000974">
    <property type="term" value="C:Prp19 complex"/>
    <property type="evidence" value="ECO:0007669"/>
    <property type="project" value="InterPro"/>
</dbReference>
<evidence type="ECO:0000256" key="5">
    <source>
        <dbReference type="ARBA" id="ARBA00022763"/>
    </source>
</evidence>
<keyword evidence="9" id="KW-0234">DNA repair</keyword>
<keyword evidence="18" id="KW-1185">Reference proteome</keyword>
<dbReference type="SUPFAM" id="SSF46689">
    <property type="entry name" value="Homeodomain-like"/>
    <property type="match status" value="2"/>
</dbReference>
<keyword evidence="5" id="KW-0227">DNA damage</keyword>
<dbReference type="InterPro" id="IPR009057">
    <property type="entry name" value="Homeodomain-like_sf"/>
</dbReference>
<evidence type="ECO:0000313" key="18">
    <source>
        <dbReference type="Proteomes" id="UP000472260"/>
    </source>
</evidence>
<accession>A0A671M1F3</accession>
<feature type="compositionally biased region" description="Basic and acidic residues" evidence="14">
    <location>
        <begin position="118"/>
        <end position="127"/>
    </location>
</feature>
<dbReference type="InterPro" id="IPR047242">
    <property type="entry name" value="CDC5L/Cef1"/>
</dbReference>
<keyword evidence="10" id="KW-0539">Nucleus</keyword>
<reference evidence="17" key="1">
    <citation type="submission" date="2025-08" db="UniProtKB">
        <authorList>
            <consortium name="Ensembl"/>
        </authorList>
    </citation>
    <scope>IDENTIFICATION</scope>
</reference>
<comment type="function">
    <text evidence="12">DNA-binding protein involved in cell cycle control. May act as a transcription activator. Plays a role in pre-mRNA splicing as core component of precatalytic, catalytic and postcatalytic spliceosomal complexes. Component of the PRP19-CDC5L complex that forms an integral part of the spliceosome and is required for activating pre-mRNA splicing. The PRP19-CDC5L complex may also play a role in the response to DNA damage (DDR). As a component of the minor spliceosome, involved in the splicing of U12-type introns in pre-mRNAs.</text>
</comment>
<dbReference type="InterPro" id="IPR001005">
    <property type="entry name" value="SANT/Myb"/>
</dbReference>
<dbReference type="InterPro" id="IPR017930">
    <property type="entry name" value="Myb_dom"/>
</dbReference>
<evidence type="ECO:0000259" key="16">
    <source>
        <dbReference type="PROSITE" id="PS51294"/>
    </source>
</evidence>
<feature type="domain" description="HTH myb-type" evidence="16">
    <location>
        <begin position="1"/>
        <end position="58"/>
    </location>
</feature>
<keyword evidence="2" id="KW-0507">mRNA processing</keyword>
<evidence type="ECO:0000256" key="1">
    <source>
        <dbReference type="ARBA" id="ARBA00010506"/>
    </source>
</evidence>
<keyword evidence="4" id="KW-0677">Repeat</keyword>
<evidence type="ECO:0000259" key="15">
    <source>
        <dbReference type="PROSITE" id="PS50090"/>
    </source>
</evidence>
<keyword evidence="7" id="KW-0238">DNA-binding</keyword>
<feature type="domain" description="HTH myb-type" evidence="16">
    <location>
        <begin position="59"/>
        <end position="108"/>
    </location>
</feature>